<name>A0A191W403_VIBAN</name>
<dbReference type="SMART" id="SM00354">
    <property type="entry name" value="HTH_LACI"/>
    <property type="match status" value="1"/>
</dbReference>
<dbReference type="PROSITE" id="PS50932">
    <property type="entry name" value="HTH_LACI_2"/>
    <property type="match status" value="1"/>
</dbReference>
<evidence type="ECO:0000313" key="7">
    <source>
        <dbReference type="Proteomes" id="UP000078309"/>
    </source>
</evidence>
<evidence type="ECO:0000313" key="5">
    <source>
        <dbReference type="EMBL" id="AZS23664.1"/>
    </source>
</evidence>
<dbReference type="InterPro" id="IPR046335">
    <property type="entry name" value="LacI/GalR-like_sensor"/>
</dbReference>
<gene>
    <name evidence="5" type="ORF">DYL72_00425</name>
    <name evidence="6" type="ORF">PL14_04750</name>
</gene>
<dbReference type="PANTHER" id="PTHR30146">
    <property type="entry name" value="LACI-RELATED TRANSCRIPTIONAL REPRESSOR"/>
    <property type="match status" value="1"/>
</dbReference>
<dbReference type="CDD" id="cd01392">
    <property type="entry name" value="HTH_LacI"/>
    <property type="match status" value="1"/>
</dbReference>
<dbReference type="Proteomes" id="UP000256923">
    <property type="component" value="Chromosome 1"/>
</dbReference>
<reference evidence="6" key="3">
    <citation type="submission" date="2021-05" db="EMBL/GenBank/DDBJ databases">
        <authorList>
            <person name="Kalatzis P.G."/>
            <person name="Castillo D."/>
            <person name="D'Alvise P."/>
            <person name="Middelboe M."/>
            <person name="Gram L."/>
        </authorList>
    </citation>
    <scope>NUCLEOTIDE SEQUENCE</scope>
    <source>
        <strain evidence="6">90-11-286</strain>
    </source>
</reference>
<dbReference type="EMBL" id="JAHGUI010000017">
    <property type="protein sequence ID" value="MBT2917990.1"/>
    <property type="molecule type" value="Genomic_DNA"/>
</dbReference>
<protein>
    <submittedName>
        <fullName evidence="6">LacI family DNA-binding transcriptional regulator</fullName>
    </submittedName>
    <submittedName>
        <fullName evidence="5">LacI family transcriptional regulator</fullName>
    </submittedName>
</protein>
<dbReference type="PRINTS" id="PR00036">
    <property type="entry name" value="HTHLACI"/>
</dbReference>
<sequence>MATINDVCKAAGVSKATVSRVLNQTGQVKASTREAVLQAMSTLGYQPNVLAQALATNSANAIGLILPQFQGSYFGSLLHQAAQGAEQARKTLLVMDSHDNATGELAAVRSLLTQRCDAIMLYSRHLSNHELASLQSDVSVPLIVLNRTLEEVGLHSFGFEQHQAASLAINHLLELDHRRIACITSPLDSDTGQQRFAAYQSGLQQAGIELNHTLVVEGDNSMLAGYAAVQRLLEQQSEFSAIFACNDDMALGAMRALYERAILVPNQVSVMGIDDEPAAAYSVPNLSTISLPIEQLTKDAVALALQLAEGKGSDDAKIHRYLGKLVLRESTCAPAD</sequence>
<evidence type="ECO:0000259" key="4">
    <source>
        <dbReference type="PROSITE" id="PS50932"/>
    </source>
</evidence>
<evidence type="ECO:0000256" key="3">
    <source>
        <dbReference type="ARBA" id="ARBA00023163"/>
    </source>
</evidence>
<dbReference type="GO" id="GO:0003700">
    <property type="term" value="F:DNA-binding transcription factor activity"/>
    <property type="evidence" value="ECO:0007669"/>
    <property type="project" value="TreeGrafter"/>
</dbReference>
<feature type="domain" description="HTH lacI-type" evidence="4">
    <location>
        <begin position="2"/>
        <end position="56"/>
    </location>
</feature>
<evidence type="ECO:0000313" key="8">
    <source>
        <dbReference type="Proteomes" id="UP000256923"/>
    </source>
</evidence>
<dbReference type="RefSeq" id="WP_019282136.1">
    <property type="nucleotide sequence ID" value="NZ_CP022101.1"/>
</dbReference>
<organism evidence="5 8">
    <name type="scientific">Vibrio anguillarum</name>
    <name type="common">Listonella anguillarum</name>
    <dbReference type="NCBI Taxonomy" id="55601"/>
    <lineage>
        <taxon>Bacteria</taxon>
        <taxon>Pseudomonadati</taxon>
        <taxon>Pseudomonadota</taxon>
        <taxon>Gammaproteobacteria</taxon>
        <taxon>Vibrionales</taxon>
        <taxon>Vibrionaceae</taxon>
        <taxon>Vibrio</taxon>
    </lineage>
</organism>
<dbReference type="OrthoDB" id="9798934at2"/>
<reference evidence="5 8" key="2">
    <citation type="submission" date="2018-12" db="EMBL/GenBank/DDBJ databases">
        <title>Characterization and Draft Genome of Vibrio anguillarum J360 Marine Pathogen Isolated from an Outbreak in Lumpfish (Cyclopterus lumpus).</title>
        <authorList>
            <person name="Vasquez J.I."/>
            <person name="Cao T."/>
            <person name="Chakraborty S."/>
            <person name="Gnanagobal H."/>
            <person name="Wescot J."/>
            <person name="Boyce D."/>
            <person name="Santander J."/>
        </authorList>
    </citation>
    <scope>NUCLEOTIDE SEQUENCE [LARGE SCALE GENOMIC DNA]</scope>
    <source>
        <strain evidence="5 8">J360</strain>
    </source>
</reference>
<keyword evidence="3" id="KW-0804">Transcription</keyword>
<keyword evidence="1" id="KW-0805">Transcription regulation</keyword>
<evidence type="ECO:0000313" key="6">
    <source>
        <dbReference type="EMBL" id="MBT2917990.1"/>
    </source>
</evidence>
<dbReference type="STRING" id="55601.AA407_06635"/>
<dbReference type="InterPro" id="IPR000843">
    <property type="entry name" value="HTH_LacI"/>
</dbReference>
<dbReference type="SUPFAM" id="SSF47413">
    <property type="entry name" value="lambda repressor-like DNA-binding domains"/>
    <property type="match status" value="1"/>
</dbReference>
<dbReference type="Gene3D" id="3.40.50.2300">
    <property type="match status" value="2"/>
</dbReference>
<reference evidence="6 7" key="1">
    <citation type="journal article" date="2017" name="J. Fish Dis.">
        <title>Comparative assessment of Vibrio virulence in marine fish larvae.</title>
        <authorList>
            <person name="Ronneseth A."/>
            <person name="Castillo D."/>
            <person name="D'Alvise P."/>
            <person name="Tonnesen O."/>
            <person name="Haugland G."/>
            <person name="Grotkjaer T."/>
            <person name="Engell-Sorensen K."/>
            <person name="Norremark L."/>
            <person name="Bergh O."/>
            <person name="Wergeland H.I."/>
            <person name="Gram L."/>
        </authorList>
    </citation>
    <scope>NUCLEOTIDE SEQUENCE [LARGE SCALE GENOMIC DNA]</scope>
    <source>
        <strain evidence="6 7">90-11-286</strain>
    </source>
</reference>
<dbReference type="GO" id="GO:0000976">
    <property type="term" value="F:transcription cis-regulatory region binding"/>
    <property type="evidence" value="ECO:0007669"/>
    <property type="project" value="TreeGrafter"/>
</dbReference>
<dbReference type="Proteomes" id="UP000078309">
    <property type="component" value="Unassembled WGS sequence"/>
</dbReference>
<dbReference type="Pfam" id="PF00356">
    <property type="entry name" value="LacI"/>
    <property type="match status" value="1"/>
</dbReference>
<evidence type="ECO:0000256" key="1">
    <source>
        <dbReference type="ARBA" id="ARBA00023015"/>
    </source>
</evidence>
<dbReference type="InterPro" id="IPR010982">
    <property type="entry name" value="Lambda_DNA-bd_dom_sf"/>
</dbReference>
<proteinExistence type="predicted"/>
<dbReference type="Pfam" id="PF13377">
    <property type="entry name" value="Peripla_BP_3"/>
    <property type="match status" value="1"/>
</dbReference>
<dbReference type="CDD" id="cd06270">
    <property type="entry name" value="PBP1_GalS-like"/>
    <property type="match status" value="1"/>
</dbReference>
<dbReference type="SUPFAM" id="SSF53822">
    <property type="entry name" value="Periplasmic binding protein-like I"/>
    <property type="match status" value="1"/>
</dbReference>
<keyword evidence="2 6" id="KW-0238">DNA-binding</keyword>
<dbReference type="PANTHER" id="PTHR30146:SF67">
    <property type="entry name" value="HTH-TYPE TRANSCRIPTIONAL REGULATOR ASCG"/>
    <property type="match status" value="1"/>
</dbReference>
<dbReference type="EMBL" id="CP034672">
    <property type="protein sequence ID" value="AZS23664.1"/>
    <property type="molecule type" value="Genomic_DNA"/>
</dbReference>
<dbReference type="Gene3D" id="1.10.260.40">
    <property type="entry name" value="lambda repressor-like DNA-binding domains"/>
    <property type="match status" value="1"/>
</dbReference>
<accession>A0A191W403</accession>
<dbReference type="InterPro" id="IPR028082">
    <property type="entry name" value="Peripla_BP_I"/>
</dbReference>
<evidence type="ECO:0000256" key="2">
    <source>
        <dbReference type="ARBA" id="ARBA00023125"/>
    </source>
</evidence>
<dbReference type="AlphaFoldDB" id="A0A191W403"/>